<organism evidence="2 3">
    <name type="scientific">Granulicella pectinivorans</name>
    <dbReference type="NCBI Taxonomy" id="474950"/>
    <lineage>
        <taxon>Bacteria</taxon>
        <taxon>Pseudomonadati</taxon>
        <taxon>Acidobacteriota</taxon>
        <taxon>Terriglobia</taxon>
        <taxon>Terriglobales</taxon>
        <taxon>Acidobacteriaceae</taxon>
        <taxon>Granulicella</taxon>
    </lineage>
</organism>
<reference evidence="2 3" key="1">
    <citation type="submission" date="2016-10" db="EMBL/GenBank/DDBJ databases">
        <authorList>
            <person name="de Groot N.N."/>
        </authorList>
    </citation>
    <scope>NUCLEOTIDE SEQUENCE [LARGE SCALE GENOMIC DNA]</scope>
    <source>
        <strain evidence="2 3">DSM 21001</strain>
    </source>
</reference>
<dbReference type="SMART" id="SM00450">
    <property type="entry name" value="RHOD"/>
    <property type="match status" value="1"/>
</dbReference>
<dbReference type="AlphaFoldDB" id="A0A1I6MC27"/>
<dbReference type="Gene3D" id="3.40.250.10">
    <property type="entry name" value="Rhodanese-like domain"/>
    <property type="match status" value="1"/>
</dbReference>
<keyword evidence="2" id="KW-0808">Transferase</keyword>
<name>A0A1I6MC27_9BACT</name>
<dbReference type="RefSeq" id="WP_089839229.1">
    <property type="nucleotide sequence ID" value="NZ_FOZL01000001.1"/>
</dbReference>
<dbReference type="STRING" id="474950.SAMN05421771_2266"/>
<dbReference type="PANTHER" id="PTHR43031:SF17">
    <property type="entry name" value="SULFURTRANSFERASE YTWF-RELATED"/>
    <property type="match status" value="1"/>
</dbReference>
<dbReference type="InterPro" id="IPR050229">
    <property type="entry name" value="GlpE_sulfurtransferase"/>
</dbReference>
<evidence type="ECO:0000259" key="1">
    <source>
        <dbReference type="PROSITE" id="PS50206"/>
    </source>
</evidence>
<dbReference type="InterPro" id="IPR001763">
    <property type="entry name" value="Rhodanese-like_dom"/>
</dbReference>
<evidence type="ECO:0000313" key="2">
    <source>
        <dbReference type="EMBL" id="SFS13296.1"/>
    </source>
</evidence>
<feature type="domain" description="Rhodanese" evidence="1">
    <location>
        <begin position="17"/>
        <end position="106"/>
    </location>
</feature>
<keyword evidence="3" id="KW-1185">Reference proteome</keyword>
<dbReference type="GO" id="GO:0016740">
    <property type="term" value="F:transferase activity"/>
    <property type="evidence" value="ECO:0007669"/>
    <property type="project" value="UniProtKB-KW"/>
</dbReference>
<dbReference type="PANTHER" id="PTHR43031">
    <property type="entry name" value="FAD-DEPENDENT OXIDOREDUCTASE"/>
    <property type="match status" value="1"/>
</dbReference>
<dbReference type="Pfam" id="PF00581">
    <property type="entry name" value="Rhodanese"/>
    <property type="match status" value="1"/>
</dbReference>
<dbReference type="OrthoDB" id="9800872at2"/>
<sequence length="108" mass="12081">MLNPEITPKDAAALLASPNPPVLIDVREKWEFDTAHIENALLMPMGDVPSRAHQDLDEDEPILVLCHHGARSLNVTMWLRQQGFSQAQSIAGGIESWSRQIDPTIPRY</sequence>
<proteinExistence type="predicted"/>
<dbReference type="EMBL" id="FOZL01000001">
    <property type="protein sequence ID" value="SFS13296.1"/>
    <property type="molecule type" value="Genomic_DNA"/>
</dbReference>
<dbReference type="SUPFAM" id="SSF52821">
    <property type="entry name" value="Rhodanese/Cell cycle control phosphatase"/>
    <property type="match status" value="1"/>
</dbReference>
<accession>A0A1I6MC27</accession>
<dbReference type="PROSITE" id="PS50206">
    <property type="entry name" value="RHODANESE_3"/>
    <property type="match status" value="1"/>
</dbReference>
<protein>
    <submittedName>
        <fullName evidence="2">Rhodanese-related sulfurtransferase</fullName>
    </submittedName>
</protein>
<evidence type="ECO:0000313" key="3">
    <source>
        <dbReference type="Proteomes" id="UP000199024"/>
    </source>
</evidence>
<dbReference type="InterPro" id="IPR036873">
    <property type="entry name" value="Rhodanese-like_dom_sf"/>
</dbReference>
<dbReference type="Proteomes" id="UP000199024">
    <property type="component" value="Unassembled WGS sequence"/>
</dbReference>
<gene>
    <name evidence="2" type="ORF">SAMN05421771_2266</name>
</gene>